<dbReference type="EMBL" id="BMLF01000002">
    <property type="protein sequence ID" value="GGM01185.1"/>
    <property type="molecule type" value="Genomic_DNA"/>
</dbReference>
<organism evidence="6 7">
    <name type="scientific">Pseudooceanicola nanhaiensis</name>
    <dbReference type="NCBI Taxonomy" id="375761"/>
    <lineage>
        <taxon>Bacteria</taxon>
        <taxon>Pseudomonadati</taxon>
        <taxon>Pseudomonadota</taxon>
        <taxon>Alphaproteobacteria</taxon>
        <taxon>Rhodobacterales</taxon>
        <taxon>Paracoccaceae</taxon>
        <taxon>Pseudooceanicola</taxon>
    </lineage>
</organism>
<evidence type="ECO:0000256" key="1">
    <source>
        <dbReference type="ARBA" id="ARBA00004370"/>
    </source>
</evidence>
<keyword evidence="2 5" id="KW-0812">Transmembrane</keyword>
<dbReference type="RefSeq" id="WP_028287749.1">
    <property type="nucleotide sequence ID" value="NZ_BMLF01000002.1"/>
</dbReference>
<dbReference type="Proteomes" id="UP000649829">
    <property type="component" value="Unassembled WGS sequence"/>
</dbReference>
<dbReference type="InterPro" id="IPR023352">
    <property type="entry name" value="MAPEG-like_dom_sf"/>
</dbReference>
<proteinExistence type="predicted"/>
<accession>A0A917SYF9</accession>
<gene>
    <name evidence="6" type="ORF">GCM10011534_23760</name>
</gene>
<keyword evidence="7" id="KW-1185">Reference proteome</keyword>
<protein>
    <submittedName>
        <fullName evidence="6">Membrane protein</fullName>
    </submittedName>
</protein>
<dbReference type="InterPro" id="IPR001129">
    <property type="entry name" value="Membr-assoc_MAPEG"/>
</dbReference>
<keyword evidence="3 5" id="KW-1133">Transmembrane helix</keyword>
<keyword evidence="4 5" id="KW-0472">Membrane</keyword>
<reference evidence="6" key="2">
    <citation type="submission" date="2020-09" db="EMBL/GenBank/DDBJ databases">
        <authorList>
            <person name="Sun Q."/>
            <person name="Zhou Y."/>
        </authorList>
    </citation>
    <scope>NUCLEOTIDE SEQUENCE</scope>
    <source>
        <strain evidence="6">CGMCC 1.6293</strain>
    </source>
</reference>
<reference evidence="6" key="1">
    <citation type="journal article" date="2014" name="Int. J. Syst. Evol. Microbiol.">
        <title>Complete genome sequence of Corynebacterium casei LMG S-19264T (=DSM 44701T), isolated from a smear-ripened cheese.</title>
        <authorList>
            <consortium name="US DOE Joint Genome Institute (JGI-PGF)"/>
            <person name="Walter F."/>
            <person name="Albersmeier A."/>
            <person name="Kalinowski J."/>
            <person name="Ruckert C."/>
        </authorList>
    </citation>
    <scope>NUCLEOTIDE SEQUENCE</scope>
    <source>
        <strain evidence="6">CGMCC 1.6293</strain>
    </source>
</reference>
<dbReference type="GO" id="GO:0016020">
    <property type="term" value="C:membrane"/>
    <property type="evidence" value="ECO:0007669"/>
    <property type="project" value="UniProtKB-SubCell"/>
</dbReference>
<dbReference type="AlphaFoldDB" id="A0A917SYF9"/>
<dbReference type="Gene3D" id="1.20.120.550">
    <property type="entry name" value="Membrane associated eicosanoid/glutathione metabolism-like domain"/>
    <property type="match status" value="1"/>
</dbReference>
<sequence length="129" mass="14319">MTHELAALAACALIHVVIMAMAQQRLTRDAGVEKNTSPRDDMPELSRDTKRLRRALDNHVENIGLFITAVVLVQFTGQNSWFTALCAWTYVGARALYVPAYLYGWAPWRSLIFTLGLLATLAMIVAAVL</sequence>
<feature type="transmembrane region" description="Helical" evidence="5">
    <location>
        <begin position="110"/>
        <end position="128"/>
    </location>
</feature>
<evidence type="ECO:0000256" key="5">
    <source>
        <dbReference type="SAM" id="Phobius"/>
    </source>
</evidence>
<dbReference type="Pfam" id="PF01124">
    <property type="entry name" value="MAPEG"/>
    <property type="match status" value="1"/>
</dbReference>
<dbReference type="PANTHER" id="PTHR35371">
    <property type="entry name" value="INNER MEMBRANE PROTEIN"/>
    <property type="match status" value="1"/>
</dbReference>
<name>A0A917SYF9_9RHOB</name>
<evidence type="ECO:0000256" key="4">
    <source>
        <dbReference type="ARBA" id="ARBA00023136"/>
    </source>
</evidence>
<evidence type="ECO:0000256" key="2">
    <source>
        <dbReference type="ARBA" id="ARBA00022692"/>
    </source>
</evidence>
<evidence type="ECO:0000313" key="7">
    <source>
        <dbReference type="Proteomes" id="UP000649829"/>
    </source>
</evidence>
<evidence type="ECO:0000256" key="3">
    <source>
        <dbReference type="ARBA" id="ARBA00022989"/>
    </source>
</evidence>
<dbReference type="SUPFAM" id="SSF161084">
    <property type="entry name" value="MAPEG domain-like"/>
    <property type="match status" value="1"/>
</dbReference>
<comment type="caution">
    <text evidence="6">The sequence shown here is derived from an EMBL/GenBank/DDBJ whole genome shotgun (WGS) entry which is preliminary data.</text>
</comment>
<dbReference type="PANTHER" id="PTHR35371:SF1">
    <property type="entry name" value="BLR7753 PROTEIN"/>
    <property type="match status" value="1"/>
</dbReference>
<comment type="subcellular location">
    <subcellularLocation>
        <location evidence="1">Membrane</location>
    </subcellularLocation>
</comment>
<evidence type="ECO:0000313" key="6">
    <source>
        <dbReference type="EMBL" id="GGM01185.1"/>
    </source>
</evidence>